<keyword evidence="2" id="KW-1185">Reference proteome</keyword>
<protein>
    <submittedName>
        <fullName evidence="1">Uncharacterized protein</fullName>
    </submittedName>
</protein>
<reference evidence="1 2" key="1">
    <citation type="submission" date="2018-08" db="EMBL/GenBank/DDBJ databases">
        <authorList>
            <person name="Laetsch R D."/>
            <person name="Stevens L."/>
            <person name="Kumar S."/>
            <person name="Blaxter L. M."/>
        </authorList>
    </citation>
    <scope>NUCLEOTIDE SEQUENCE [LARGE SCALE GENOMIC DNA]</scope>
</reference>
<accession>A0A498SCV6</accession>
<evidence type="ECO:0000313" key="1">
    <source>
        <dbReference type="EMBL" id="VBB30019.1"/>
    </source>
</evidence>
<dbReference type="Proteomes" id="UP000276991">
    <property type="component" value="Unassembled WGS sequence"/>
</dbReference>
<dbReference type="EMBL" id="UPTC01000763">
    <property type="protein sequence ID" value="VBB30019.1"/>
    <property type="molecule type" value="Genomic_DNA"/>
</dbReference>
<evidence type="ECO:0000313" key="2">
    <source>
        <dbReference type="Proteomes" id="UP000276991"/>
    </source>
</evidence>
<dbReference type="AlphaFoldDB" id="A0A498SCV6"/>
<organism evidence="1 2">
    <name type="scientific">Acanthocheilonema viteae</name>
    <name type="common">Filarial nematode worm</name>
    <name type="synonym">Dipetalonema viteae</name>
    <dbReference type="NCBI Taxonomy" id="6277"/>
    <lineage>
        <taxon>Eukaryota</taxon>
        <taxon>Metazoa</taxon>
        <taxon>Ecdysozoa</taxon>
        <taxon>Nematoda</taxon>
        <taxon>Chromadorea</taxon>
        <taxon>Rhabditida</taxon>
        <taxon>Spirurina</taxon>
        <taxon>Spiruromorpha</taxon>
        <taxon>Filarioidea</taxon>
        <taxon>Onchocercidae</taxon>
        <taxon>Acanthocheilonema</taxon>
    </lineage>
</organism>
<proteinExistence type="predicted"/>
<sequence length="89" mass="10253">MSVFVPPTLNVDQDEGRLSRMLRRPTKRKHSAVRIVSTVSADQVENDIYKIRLIAYHLKCCHLKRYKKAIYESVASVICACDSICDNHF</sequence>
<name>A0A498SCV6_ACAVI</name>
<dbReference type="OrthoDB" id="5854361at2759"/>
<gene>
    <name evidence="1" type="ORF">NAV_LOCUS4810</name>
</gene>